<feature type="compositionally biased region" description="Polar residues" evidence="6">
    <location>
        <begin position="228"/>
        <end position="240"/>
    </location>
</feature>
<evidence type="ECO:0000256" key="3">
    <source>
        <dbReference type="ARBA" id="ARBA00022843"/>
    </source>
</evidence>
<dbReference type="STRING" id="1157962.A0A250XAR4"/>
<evidence type="ECO:0000313" key="10">
    <source>
        <dbReference type="EMBL" id="GAX80181.1"/>
    </source>
</evidence>
<dbReference type="PANTHER" id="PTHR13040">
    <property type="entry name" value="AUTOPHAGY PROTEIN 5"/>
    <property type="match status" value="1"/>
</dbReference>
<dbReference type="PANTHER" id="PTHR13040:SF2">
    <property type="entry name" value="AUTOPHAGY PROTEIN 5"/>
    <property type="match status" value="1"/>
</dbReference>
<evidence type="ECO:0000256" key="4">
    <source>
        <dbReference type="ARBA" id="ARBA00023006"/>
    </source>
</evidence>
<dbReference type="InterPro" id="IPR048318">
    <property type="entry name" value="ATG5_UblB"/>
</dbReference>
<sequence>MGVENAIETKVWSNSVPLKLALAEDNITSPTRPAPFYILAPRQGFLNCVANLAWPHFQSVLPHLPGHQGLRPWFDYRQLPLKGNLPIGVLHDLLTDPGEEGALPWELTIHYTGYPEALAGWSNGLSTHVQYFHALKEACFICRGPDGAAAVMKMSGSSQDALWAAVEKADHGSLLSTWDDSFMTSRPMTALNPDGTFTTLSQVLSALLPSIRFQPPGGTKDVHAPSRSEGSGMQRSTNSDPLAFRGSHLVQSSSVRSEAESGADRKAEVDAPMLDPLSSSMPQCAIDPLEPTSAGTLLETVEPKKEAALKPITTLSAPILNLPSQYGHVLVCGITPPLASPVAWLHSHLHGPDYFLYIVILVKDCSG</sequence>
<organism evidence="10 11">
    <name type="scientific">Chlamydomonas eustigma</name>
    <dbReference type="NCBI Taxonomy" id="1157962"/>
    <lineage>
        <taxon>Eukaryota</taxon>
        <taxon>Viridiplantae</taxon>
        <taxon>Chlorophyta</taxon>
        <taxon>core chlorophytes</taxon>
        <taxon>Chlorophyceae</taxon>
        <taxon>CS clade</taxon>
        <taxon>Chlamydomonadales</taxon>
        <taxon>Chlamydomonadaceae</taxon>
        <taxon>Chlamydomonas</taxon>
    </lineage>
</organism>
<dbReference type="GO" id="GO:0044233">
    <property type="term" value="C:mitochondria-associated endoplasmic reticulum membrane contact site"/>
    <property type="evidence" value="ECO:0007669"/>
    <property type="project" value="TreeGrafter"/>
</dbReference>
<name>A0A250XAR4_9CHLO</name>
<evidence type="ECO:0000259" key="8">
    <source>
        <dbReference type="Pfam" id="PF20637"/>
    </source>
</evidence>
<feature type="domain" description="Autophagy protein ATG5 UblA" evidence="9">
    <location>
        <begin position="11"/>
        <end position="111"/>
    </location>
</feature>
<feature type="region of interest" description="Disordered" evidence="6">
    <location>
        <begin position="212"/>
        <end position="243"/>
    </location>
</feature>
<dbReference type="OrthoDB" id="272162at2759"/>
<comment type="similarity">
    <text evidence="1 5">Belongs to the ATG5 family.</text>
</comment>
<evidence type="ECO:0000256" key="5">
    <source>
        <dbReference type="RuleBase" id="RU361202"/>
    </source>
</evidence>
<dbReference type="InterPro" id="IPR007239">
    <property type="entry name" value="Atg5"/>
</dbReference>
<feature type="domain" description="Autophagy protein ATG5 UblB" evidence="7">
    <location>
        <begin position="306"/>
        <end position="360"/>
    </location>
</feature>
<keyword evidence="2 5" id="KW-1017">Isopeptide bond</keyword>
<keyword evidence="11" id="KW-1185">Reference proteome</keyword>
<proteinExistence type="inferred from homology"/>
<feature type="compositionally biased region" description="Basic and acidic residues" evidence="6">
    <location>
        <begin position="257"/>
        <end position="268"/>
    </location>
</feature>
<reference evidence="10 11" key="1">
    <citation type="submission" date="2017-08" db="EMBL/GenBank/DDBJ databases">
        <title>Acidophilic green algal genome provides insights into adaptation to an acidic environment.</title>
        <authorList>
            <person name="Hirooka S."/>
            <person name="Hirose Y."/>
            <person name="Kanesaki Y."/>
            <person name="Higuchi S."/>
            <person name="Fujiwara T."/>
            <person name="Onuma R."/>
            <person name="Era A."/>
            <person name="Ohbayashi R."/>
            <person name="Uzuka A."/>
            <person name="Nozaki H."/>
            <person name="Yoshikawa H."/>
            <person name="Miyagishima S.Y."/>
        </authorList>
    </citation>
    <scope>NUCLEOTIDE SEQUENCE [LARGE SCALE GENOMIC DNA]</scope>
    <source>
        <strain evidence="10 11">NIES-2499</strain>
    </source>
</reference>
<protein>
    <recommendedName>
        <fullName evidence="5">Autophagy protein 5</fullName>
    </recommendedName>
</protein>
<dbReference type="Gene3D" id="3.10.20.620">
    <property type="match status" value="1"/>
</dbReference>
<dbReference type="GO" id="GO:0034727">
    <property type="term" value="P:piecemeal microautophagy of the nucleus"/>
    <property type="evidence" value="ECO:0007669"/>
    <property type="project" value="TreeGrafter"/>
</dbReference>
<evidence type="ECO:0000313" key="11">
    <source>
        <dbReference type="Proteomes" id="UP000232323"/>
    </source>
</evidence>
<dbReference type="GO" id="GO:0000422">
    <property type="term" value="P:autophagy of mitochondrion"/>
    <property type="evidence" value="ECO:0007669"/>
    <property type="project" value="TreeGrafter"/>
</dbReference>
<dbReference type="InterPro" id="IPR042527">
    <property type="entry name" value="Atg5_UblA_dom_sf"/>
</dbReference>
<dbReference type="GO" id="GO:0006995">
    <property type="term" value="P:cellular response to nitrogen starvation"/>
    <property type="evidence" value="ECO:0007669"/>
    <property type="project" value="TreeGrafter"/>
</dbReference>
<dbReference type="InterPro" id="IPR048939">
    <property type="entry name" value="ATG5_UblA"/>
</dbReference>
<evidence type="ECO:0000256" key="6">
    <source>
        <dbReference type="SAM" id="MobiDB-lite"/>
    </source>
</evidence>
<dbReference type="Proteomes" id="UP000232323">
    <property type="component" value="Unassembled WGS sequence"/>
</dbReference>
<dbReference type="GO" id="GO:0061908">
    <property type="term" value="C:phagophore"/>
    <property type="evidence" value="ECO:0007669"/>
    <property type="project" value="TreeGrafter"/>
</dbReference>
<comment type="subcellular location">
    <subcellularLocation>
        <location evidence="5">Cytoplasm</location>
    </subcellularLocation>
</comment>
<dbReference type="Pfam" id="PF04106">
    <property type="entry name" value="ATG5_UblB"/>
    <property type="match status" value="1"/>
</dbReference>
<dbReference type="GO" id="GO:0005776">
    <property type="term" value="C:autophagosome"/>
    <property type="evidence" value="ECO:0007669"/>
    <property type="project" value="TreeGrafter"/>
</dbReference>
<comment type="caution">
    <text evidence="10">The sequence shown here is derived from an EMBL/GenBank/DDBJ whole genome shotgun (WGS) entry which is preliminary data.</text>
</comment>
<dbReference type="EMBL" id="BEGY01000049">
    <property type="protein sequence ID" value="GAX80181.1"/>
    <property type="molecule type" value="Genomic_DNA"/>
</dbReference>
<keyword evidence="4 5" id="KW-0072">Autophagy</keyword>
<dbReference type="Gene3D" id="1.10.246.190">
    <property type="entry name" value="Autophagy protein Apg5, helix rich domain"/>
    <property type="match status" value="1"/>
</dbReference>
<dbReference type="Gene3D" id="3.10.20.90">
    <property type="entry name" value="Phosphatidylinositol 3-kinase Catalytic Subunit, Chain A, domain 1"/>
    <property type="match status" value="1"/>
</dbReference>
<dbReference type="GO" id="GO:0034274">
    <property type="term" value="C:Atg12-Atg5-Atg16 complex"/>
    <property type="evidence" value="ECO:0007669"/>
    <property type="project" value="TreeGrafter"/>
</dbReference>
<evidence type="ECO:0000259" key="9">
    <source>
        <dbReference type="Pfam" id="PF20638"/>
    </source>
</evidence>
<dbReference type="InterPro" id="IPR048940">
    <property type="entry name" value="ATG5_HBR"/>
</dbReference>
<feature type="region of interest" description="Disordered" evidence="6">
    <location>
        <begin position="249"/>
        <end position="268"/>
    </location>
</feature>
<gene>
    <name evidence="10" type="ORF">CEUSTIGMA_g7619.t1</name>
</gene>
<evidence type="ECO:0000256" key="2">
    <source>
        <dbReference type="ARBA" id="ARBA00022499"/>
    </source>
</evidence>
<dbReference type="Pfam" id="PF20638">
    <property type="entry name" value="ATG5_UblA"/>
    <property type="match status" value="1"/>
</dbReference>
<dbReference type="InterPro" id="IPR042526">
    <property type="entry name" value="Atg5_HR"/>
</dbReference>
<comment type="function">
    <text evidence="5">Required for autophagy.</text>
</comment>
<dbReference type="GO" id="GO:0019776">
    <property type="term" value="F:Atg8-family ligase activity"/>
    <property type="evidence" value="ECO:0007669"/>
    <property type="project" value="TreeGrafter"/>
</dbReference>
<keyword evidence="5" id="KW-0963">Cytoplasm</keyword>
<feature type="domain" description="Autophagy protein ATG5 alpha-helical bundle region" evidence="8">
    <location>
        <begin position="128"/>
        <end position="170"/>
    </location>
</feature>
<evidence type="ECO:0000259" key="7">
    <source>
        <dbReference type="Pfam" id="PF04106"/>
    </source>
</evidence>
<accession>A0A250XAR4</accession>
<comment type="subunit">
    <text evidence="5">Conjugated with ATG12.</text>
</comment>
<evidence type="ECO:0000256" key="1">
    <source>
        <dbReference type="ARBA" id="ARBA00006910"/>
    </source>
</evidence>
<dbReference type="Pfam" id="PF20637">
    <property type="entry name" value="ATG5_HBR"/>
    <property type="match status" value="1"/>
</dbReference>
<keyword evidence="5" id="KW-0813">Transport</keyword>
<dbReference type="AlphaFoldDB" id="A0A250XAR4"/>
<dbReference type="GO" id="GO:0034045">
    <property type="term" value="C:phagophore assembly site membrane"/>
    <property type="evidence" value="ECO:0007669"/>
    <property type="project" value="TreeGrafter"/>
</dbReference>
<keyword evidence="3 5" id="KW-0832">Ubl conjugation</keyword>